<dbReference type="PANTHER" id="PTHR11528">
    <property type="entry name" value="HEAT SHOCK PROTEIN 90 FAMILY MEMBER"/>
    <property type="match status" value="1"/>
</dbReference>
<evidence type="ECO:0000256" key="2">
    <source>
        <dbReference type="ARBA" id="ARBA00022741"/>
    </source>
</evidence>
<evidence type="ECO:0000256" key="4">
    <source>
        <dbReference type="ARBA" id="ARBA00023186"/>
    </source>
</evidence>
<feature type="binding site" evidence="5">
    <location>
        <position position="162"/>
    </location>
    <ligand>
        <name>ATP</name>
        <dbReference type="ChEBI" id="CHEBI:30616"/>
    </ligand>
</feature>
<accession>C0W0M3</accession>
<gene>
    <name evidence="6" type="ORF">HMPREF0044_1101</name>
</gene>
<keyword evidence="3 5" id="KW-0067">ATP-binding</keyword>
<dbReference type="STRING" id="525245.HMPREF0044_1101"/>
<dbReference type="Gene3D" id="3.30.565.10">
    <property type="entry name" value="Histidine kinase-like ATPase, C-terminal domain"/>
    <property type="match status" value="1"/>
</dbReference>
<dbReference type="SUPFAM" id="SSF55874">
    <property type="entry name" value="ATPase domain of HSP90 chaperone/DNA topoisomerase II/histidine kinase"/>
    <property type="match status" value="1"/>
</dbReference>
<dbReference type="InterPro" id="IPR020568">
    <property type="entry name" value="Ribosomal_Su5_D2-typ_SF"/>
</dbReference>
<proteinExistence type="inferred from homology"/>
<evidence type="ECO:0000256" key="5">
    <source>
        <dbReference type="PIRSR" id="PIRSR002583-1"/>
    </source>
</evidence>
<sequence>MANHFQVNLSGLVEVLSRNLYSGPKVFIRELLQNGFDAITARQKLDPTCPAEVCFATDGVRRLVVTDSGIGLTLQQTKDLLASIGSTSKRDELGMARAEFIGQFGIGLLSCFMVTQTIVVYSQSATSPAAEVVCWRGSGDGTWEVQTLAPSEIPADFVGPGTMIVLKSRGEEPLFARKTIENLIVEYGAHLPVSITVKDAETTSSLGAQAFPWELSKLEQDKWCSANFGFHPFDRIPLDFPESGTRGMAFILPEGAHPGQTLKHHVYVHNMLVSKTVTNLVPEWAYFVRVIVDSQHLKPTASRESLFDDELLENLREQIGSGVRAWLAKLAAEDFELFVKFMRTHMVGMKALAVHDAQTRQLVVETIPFETTLGFRTLNEIMSLEQGIIYSRTTDDFRSIAAVAEAQDLLIVNGGYAFDEQLFAQVKLDNPALNVREVKVSEILASLQALDFMEEINYLTFLEHASQALESQKVDVVIRSFQPASMPMLYLPQPGGAGKEIENKAAKQADGAFAGLLENMSGSVTAVARDQVVFNAQSTVVNQLANLADTSTIELAVRGFYVQALLSGHHPLTPEVKHWSTQVFSELINRSINSFK</sequence>
<dbReference type="eggNOG" id="COG0326">
    <property type="taxonomic scope" value="Bacteria"/>
</dbReference>
<dbReference type="HOGENOM" id="CLU_028672_0_0_11"/>
<dbReference type="OrthoDB" id="9802640at2"/>
<feature type="binding site" evidence="5">
    <location>
        <position position="34"/>
    </location>
    <ligand>
        <name>ATP</name>
        <dbReference type="ChEBI" id="CHEBI:30616"/>
    </ligand>
</feature>
<dbReference type="GO" id="GO:0140662">
    <property type="term" value="F:ATP-dependent protein folding chaperone"/>
    <property type="evidence" value="ECO:0007669"/>
    <property type="project" value="InterPro"/>
</dbReference>
<protein>
    <submittedName>
        <fullName evidence="6">Putative HSP90 family protein</fullName>
    </submittedName>
</protein>
<keyword evidence="4" id="KW-0143">Chaperone</keyword>
<evidence type="ECO:0000256" key="3">
    <source>
        <dbReference type="ARBA" id="ARBA00022840"/>
    </source>
</evidence>
<evidence type="ECO:0000313" key="6">
    <source>
        <dbReference type="EMBL" id="EEH64082.1"/>
    </source>
</evidence>
<feature type="binding site" evidence="5">
    <location>
        <position position="67"/>
    </location>
    <ligand>
        <name>ATP</name>
        <dbReference type="ChEBI" id="CHEBI:30616"/>
    </ligand>
</feature>
<dbReference type="Proteomes" id="UP000010301">
    <property type="component" value="Unassembled WGS sequence"/>
</dbReference>
<dbReference type="PIRSF" id="PIRSF002583">
    <property type="entry name" value="Hsp90"/>
    <property type="match status" value="1"/>
</dbReference>
<dbReference type="GO" id="GO:0005524">
    <property type="term" value="F:ATP binding"/>
    <property type="evidence" value="ECO:0007669"/>
    <property type="project" value="UniProtKB-KW"/>
</dbReference>
<dbReference type="GO" id="GO:0016887">
    <property type="term" value="F:ATP hydrolysis activity"/>
    <property type="evidence" value="ECO:0007669"/>
    <property type="project" value="InterPro"/>
</dbReference>
<dbReference type="Pfam" id="PF00183">
    <property type="entry name" value="HSP90"/>
    <property type="match status" value="1"/>
</dbReference>
<keyword evidence="7" id="KW-1185">Reference proteome</keyword>
<dbReference type="NCBIfam" id="NF010683">
    <property type="entry name" value="PRK14083.1"/>
    <property type="match status" value="1"/>
</dbReference>
<feature type="binding site" evidence="5">
    <location>
        <position position="30"/>
    </location>
    <ligand>
        <name>ATP</name>
        <dbReference type="ChEBI" id="CHEBI:30616"/>
    </ligand>
</feature>
<reference evidence="6 7" key="1">
    <citation type="submission" date="2009-01" db="EMBL/GenBank/DDBJ databases">
        <authorList>
            <person name="Qin X."/>
            <person name="Bachman B."/>
            <person name="Battles P."/>
            <person name="Bell A."/>
            <person name="Bess C."/>
            <person name="Bickham C."/>
            <person name="Chaboub L."/>
            <person name="Chen D."/>
            <person name="Coyle M."/>
            <person name="Deiros D.R."/>
            <person name="Dinh H."/>
            <person name="Forbes L."/>
            <person name="Fowler G."/>
            <person name="Francisco L."/>
            <person name="Fu Q."/>
            <person name="Gubbala S."/>
            <person name="Hale W."/>
            <person name="Han Y."/>
            <person name="Hemphill L."/>
            <person name="Highlander S.K."/>
            <person name="Hirani K."/>
            <person name="Hogues M."/>
            <person name="Jackson L."/>
            <person name="Jakkamsetti A."/>
            <person name="Javaid M."/>
            <person name="Jiang H."/>
            <person name="Korchina V."/>
            <person name="Kovar C."/>
            <person name="Lara F."/>
            <person name="Lee S."/>
            <person name="Mata R."/>
            <person name="Mathew T."/>
            <person name="Moen C."/>
            <person name="Morales K."/>
            <person name="Munidasa M."/>
            <person name="Nazareth L."/>
            <person name="Ngo R."/>
            <person name="Nguyen L."/>
            <person name="Okwuonu G."/>
            <person name="Ongeri F."/>
            <person name="Patil S."/>
            <person name="Petrosino J."/>
            <person name="Pham C."/>
            <person name="Pham P."/>
            <person name="Pu L.-L."/>
            <person name="Puazo M."/>
            <person name="Raj R."/>
            <person name="Reid J."/>
            <person name="Rouhana J."/>
            <person name="Saada N."/>
            <person name="Shang Y."/>
            <person name="Simmons D."/>
            <person name="Thornton R."/>
            <person name="Warren J."/>
            <person name="Weissenberger G."/>
            <person name="Zhang J."/>
            <person name="Zhang L."/>
            <person name="Zhou C."/>
            <person name="Zhu D."/>
            <person name="Muzny D."/>
            <person name="Worley K."/>
            <person name="Gibbs R."/>
        </authorList>
    </citation>
    <scope>NUCLEOTIDE SEQUENCE [LARGE SCALE GENOMIC DNA]</scope>
    <source>
        <strain evidence="6 7">DSM 15436</strain>
    </source>
</reference>
<comment type="similarity">
    <text evidence="1">Belongs to the heat shock protein 90 family.</text>
</comment>
<dbReference type="SUPFAM" id="SSF54211">
    <property type="entry name" value="Ribosomal protein S5 domain 2-like"/>
    <property type="match status" value="1"/>
</dbReference>
<evidence type="ECO:0000256" key="1">
    <source>
        <dbReference type="ARBA" id="ARBA00008239"/>
    </source>
</evidence>
<dbReference type="InterPro" id="IPR001404">
    <property type="entry name" value="Hsp90_fam"/>
</dbReference>
<dbReference type="InterPro" id="IPR036890">
    <property type="entry name" value="HATPase_C_sf"/>
</dbReference>
<name>C0W0M3_9ACTO</name>
<dbReference type="Gene3D" id="3.30.230.80">
    <property type="match status" value="1"/>
</dbReference>
<dbReference type="GO" id="GO:0051082">
    <property type="term" value="F:unfolded protein binding"/>
    <property type="evidence" value="ECO:0007669"/>
    <property type="project" value="InterPro"/>
</dbReference>
<keyword evidence="2 5" id="KW-0547">Nucleotide-binding</keyword>
<dbReference type="EMBL" id="ACFG01000030">
    <property type="protein sequence ID" value="EEH64082.1"/>
    <property type="molecule type" value="Genomic_DNA"/>
</dbReference>
<dbReference type="RefSeq" id="WP_006546873.1">
    <property type="nucleotide sequence ID" value="NZ_DS999543.1"/>
</dbReference>
<dbReference type="AlphaFoldDB" id="C0W0M3"/>
<comment type="caution">
    <text evidence="6">The sequence shown here is derived from an EMBL/GenBank/DDBJ whole genome shotgun (WGS) entry which is preliminary data.</text>
</comment>
<evidence type="ECO:0000313" key="7">
    <source>
        <dbReference type="Proteomes" id="UP000010301"/>
    </source>
</evidence>
<organism evidence="6 7">
    <name type="scientific">Gleimia coleocanis DSM 15436</name>
    <dbReference type="NCBI Taxonomy" id="525245"/>
    <lineage>
        <taxon>Bacteria</taxon>
        <taxon>Bacillati</taxon>
        <taxon>Actinomycetota</taxon>
        <taxon>Actinomycetes</taxon>
        <taxon>Actinomycetales</taxon>
        <taxon>Actinomycetaceae</taxon>
        <taxon>Gleimia</taxon>
    </lineage>
</organism>